<feature type="compositionally biased region" description="Low complexity" evidence="1">
    <location>
        <begin position="133"/>
        <end position="146"/>
    </location>
</feature>
<feature type="region of interest" description="Disordered" evidence="1">
    <location>
        <begin position="125"/>
        <end position="146"/>
    </location>
</feature>
<evidence type="ECO:0000259" key="3">
    <source>
        <dbReference type="SMART" id="SM00690"/>
    </source>
</evidence>
<feature type="region of interest" description="Disordered" evidence="1">
    <location>
        <begin position="22"/>
        <end position="46"/>
    </location>
</feature>
<feature type="domain" description="DUF243" evidence="3">
    <location>
        <begin position="261"/>
        <end position="355"/>
    </location>
</feature>
<dbReference type="InterPro" id="IPR004145">
    <property type="entry name" value="DUF243"/>
</dbReference>
<dbReference type="Proteomes" id="UP001652700">
    <property type="component" value="Unplaced"/>
</dbReference>
<feature type="compositionally biased region" description="Polar residues" evidence="1">
    <location>
        <begin position="227"/>
        <end position="256"/>
    </location>
</feature>
<dbReference type="SMART" id="SM00690">
    <property type="entry name" value="DM5"/>
    <property type="match status" value="1"/>
</dbReference>
<keyword evidence="5" id="KW-1185">Reference proteome</keyword>
<accession>A0ABM5KKF1</accession>
<evidence type="ECO:0000256" key="2">
    <source>
        <dbReference type="SAM" id="SignalP"/>
    </source>
</evidence>
<feature type="region of interest" description="Disordered" evidence="1">
    <location>
        <begin position="74"/>
        <end position="112"/>
    </location>
</feature>
<evidence type="ECO:0000313" key="5">
    <source>
        <dbReference type="Proteomes" id="UP001652700"/>
    </source>
</evidence>
<dbReference type="PANTHER" id="PTHR31927">
    <property type="entry name" value="FI07246P-RELATED-RELATED"/>
    <property type="match status" value="1"/>
</dbReference>
<dbReference type="RefSeq" id="XP_050510679.1">
    <property type="nucleotide sequence ID" value="XM_050654722.1"/>
</dbReference>
<feature type="compositionally biased region" description="Low complexity" evidence="1">
    <location>
        <begin position="84"/>
        <end position="112"/>
    </location>
</feature>
<feature type="region of interest" description="Disordered" evidence="1">
    <location>
        <begin position="354"/>
        <end position="401"/>
    </location>
</feature>
<feature type="signal peptide" evidence="2">
    <location>
        <begin position="1"/>
        <end position="17"/>
    </location>
</feature>
<proteinExistence type="predicted"/>
<dbReference type="GeneID" id="114339448"/>
<sequence length="401" mass="42039">MKTSLIVLLLAVSQSYSQGPYNYQRPSNPFDHSSSHSNPFSRFNNGPGFHPSTSVSVVPALSYPVNSLLDQGYNYPRPNGGFDSNLGSPSSNSPNFNSGGNGGYNYQSPNPGFLLPSATRNVNFNSGFNDGPSSGSHHSGSFLSSSSNGVNSGLNGGYNYPIPNSGSHNSGSLLPSGSQNSGSFLNNIPSINYGSPSLSGSLFPSASSNLNSGSPFNNVPSSNYGSPNLFSGDSRPSPSFSNNNGLFPGDSHSSPSFGPVPEQKHVYVYVAPPEPEAESKQLHIPAAPVNHKIIFIKAPSQSASRTHVVPLGADQEKTLVYVLVKKPEDPEVHLRTPAPTLASKPEVYFIRYKTEKDGTGAPSNGLPSVEDNRRGANNGGFDPSSSGSSPNGVSPVYGPSR</sequence>
<name>A0ABM5KKF1_DIAVI</name>
<reference evidence="4" key="1">
    <citation type="submission" date="2025-05" db="UniProtKB">
        <authorList>
            <consortium name="EnsemblMetazoa"/>
        </authorList>
    </citation>
    <scope>IDENTIFICATION</scope>
</reference>
<dbReference type="Pfam" id="PF03103">
    <property type="entry name" value="DUF243"/>
    <property type="match status" value="1"/>
</dbReference>
<feature type="compositionally biased region" description="Low complexity" evidence="1">
    <location>
        <begin position="379"/>
        <end position="401"/>
    </location>
</feature>
<organism evidence="4 5">
    <name type="scientific">Diabrotica virgifera virgifera</name>
    <name type="common">western corn rootworm</name>
    <dbReference type="NCBI Taxonomy" id="50390"/>
    <lineage>
        <taxon>Eukaryota</taxon>
        <taxon>Metazoa</taxon>
        <taxon>Ecdysozoa</taxon>
        <taxon>Arthropoda</taxon>
        <taxon>Hexapoda</taxon>
        <taxon>Insecta</taxon>
        <taxon>Pterygota</taxon>
        <taxon>Neoptera</taxon>
        <taxon>Endopterygota</taxon>
        <taxon>Coleoptera</taxon>
        <taxon>Polyphaga</taxon>
        <taxon>Cucujiformia</taxon>
        <taxon>Chrysomeloidea</taxon>
        <taxon>Chrysomelidae</taxon>
        <taxon>Galerucinae</taxon>
        <taxon>Diabroticina</taxon>
        <taxon>Diabroticites</taxon>
        <taxon>Diabrotica</taxon>
    </lineage>
</organism>
<keyword evidence="2" id="KW-0732">Signal</keyword>
<protein>
    <recommendedName>
        <fullName evidence="3">DUF243 domain-containing protein</fullName>
    </recommendedName>
</protein>
<feature type="region of interest" description="Disordered" evidence="1">
    <location>
        <begin position="227"/>
        <end position="258"/>
    </location>
</feature>
<feature type="compositionally biased region" description="Polar residues" evidence="1">
    <location>
        <begin position="22"/>
        <end position="44"/>
    </location>
</feature>
<evidence type="ECO:0000313" key="4">
    <source>
        <dbReference type="EnsemblMetazoa" id="XP_050510679.1"/>
    </source>
</evidence>
<dbReference type="EnsemblMetazoa" id="XM_050654722.1">
    <property type="protein sequence ID" value="XP_050510679.1"/>
    <property type="gene ID" value="LOC114339448"/>
</dbReference>
<feature type="chain" id="PRO_5045861617" description="DUF243 domain-containing protein" evidence="2">
    <location>
        <begin position="18"/>
        <end position="401"/>
    </location>
</feature>
<evidence type="ECO:0000256" key="1">
    <source>
        <dbReference type="SAM" id="MobiDB-lite"/>
    </source>
</evidence>